<organism evidence="2 3">
    <name type="scientific">Rubricella aquisinus</name>
    <dbReference type="NCBI Taxonomy" id="2028108"/>
    <lineage>
        <taxon>Bacteria</taxon>
        <taxon>Pseudomonadati</taxon>
        <taxon>Pseudomonadota</taxon>
        <taxon>Alphaproteobacteria</taxon>
        <taxon>Rhodobacterales</taxon>
        <taxon>Paracoccaceae</taxon>
        <taxon>Rubricella</taxon>
    </lineage>
</organism>
<evidence type="ECO:0000313" key="2">
    <source>
        <dbReference type="EMBL" id="MBB5516763.1"/>
    </source>
</evidence>
<dbReference type="Proteomes" id="UP000553766">
    <property type="component" value="Unassembled WGS sequence"/>
</dbReference>
<feature type="signal peptide" evidence="1">
    <location>
        <begin position="1"/>
        <end position="20"/>
    </location>
</feature>
<keyword evidence="1" id="KW-0732">Signal</keyword>
<reference evidence="2 3" key="1">
    <citation type="submission" date="2020-08" db="EMBL/GenBank/DDBJ databases">
        <title>Genomic Encyclopedia of Type Strains, Phase IV (KMG-IV): sequencing the most valuable type-strain genomes for metagenomic binning, comparative biology and taxonomic classification.</title>
        <authorList>
            <person name="Goeker M."/>
        </authorList>
    </citation>
    <scope>NUCLEOTIDE SEQUENCE [LARGE SCALE GENOMIC DNA]</scope>
    <source>
        <strain evidence="2 3">DSM 103377</strain>
    </source>
</reference>
<dbReference type="EMBL" id="JACIJS010000009">
    <property type="protein sequence ID" value="MBB5516763.1"/>
    <property type="molecule type" value="Genomic_DNA"/>
</dbReference>
<evidence type="ECO:0000256" key="1">
    <source>
        <dbReference type="SAM" id="SignalP"/>
    </source>
</evidence>
<evidence type="ECO:0000313" key="3">
    <source>
        <dbReference type="Proteomes" id="UP000553766"/>
    </source>
</evidence>
<gene>
    <name evidence="2" type="ORF">FHS89_002805</name>
</gene>
<comment type="caution">
    <text evidence="2">The sequence shown here is derived from an EMBL/GenBank/DDBJ whole genome shotgun (WGS) entry which is preliminary data.</text>
</comment>
<accession>A0A840WRV0</accession>
<name>A0A840WRV0_9RHOB</name>
<dbReference type="RefSeq" id="WP_184012707.1">
    <property type="nucleotide sequence ID" value="NZ_JACIJS010000009.1"/>
</dbReference>
<sequence length="361" mass="39657">MILRALLILIALSLPLRAVAQTDAPIPGMMAPNFIAALFNWLQDEDELALPVLHAEADQGNIAAQMWLMVMMREPDLSSPYLATLDRAERRALARDSNGTLWQNRLEGAHPAADRLLRSYRRTETLEDLVTLSEADDWRHTIRILASETYPEGRARALIPLIEDGIVPPSLISNVWSRMLESDPSAETVAQMDQQLQASWDAGALPALMAYGRLFTLEGRVPDAEHQRIRTLTGLFRHGNLPARYNQPKTDEARSALQGTLMALPDAVPLHVMCEATCPGSIPTCIEAAFTAQGGFTTTGAGWSPVQQIVANQTFLRTPRGQATALRAGLRATVSPVMMAHLAEVDICYATALEDESLLYQ</sequence>
<feature type="chain" id="PRO_5033054261" evidence="1">
    <location>
        <begin position="21"/>
        <end position="361"/>
    </location>
</feature>
<protein>
    <submittedName>
        <fullName evidence="2">Uncharacterized protein</fullName>
    </submittedName>
</protein>
<keyword evidence="3" id="KW-1185">Reference proteome</keyword>
<proteinExistence type="predicted"/>
<dbReference type="AlphaFoldDB" id="A0A840WRV0"/>